<dbReference type="InterPro" id="IPR029787">
    <property type="entry name" value="Nucleotide_cyclase"/>
</dbReference>
<dbReference type="Gene3D" id="3.30.70.270">
    <property type="match status" value="1"/>
</dbReference>
<organism evidence="4 5">
    <name type="scientific">Priestia endophytica</name>
    <dbReference type="NCBI Taxonomy" id="135735"/>
    <lineage>
        <taxon>Bacteria</taxon>
        <taxon>Bacillati</taxon>
        <taxon>Bacillota</taxon>
        <taxon>Bacilli</taxon>
        <taxon>Bacillales</taxon>
        <taxon>Bacillaceae</taxon>
        <taxon>Priestia</taxon>
    </lineage>
</organism>
<feature type="domain" description="GGDEF" evidence="3">
    <location>
        <begin position="319"/>
        <end position="346"/>
    </location>
</feature>
<protein>
    <recommendedName>
        <fullName evidence="6">GGDEF domain-containing protein</fullName>
    </recommendedName>
</protein>
<comment type="caution">
    <text evidence="4">The sequence shown here is derived from an EMBL/GenBank/DDBJ whole genome shotgun (WGS) entry which is preliminary data.</text>
</comment>
<feature type="transmembrane region" description="Helical" evidence="1">
    <location>
        <begin position="84"/>
        <end position="105"/>
    </location>
</feature>
<sequence length="346" mass="39474">MVQIKFWVGMEYLALPFIPPFILLMCFEYIGKKISVWLRYVLFTIPLVTIFMHSTNDLHHLYYTTVSLRADAAFPVANLEYGPFFYLHSFFMFACIVTGAIVLLIEIKKAQLRFKIQLLLMAFGLLVPMVANDCYLNGISSYGIDLGPISMSISFLFHGIALFMFQMFNVAPIARDRVFESLQEGVIVLNQQTHIVDYNQKMTSIIPALSKCSVGTSVLQIVRDNVDLLCIMKERKDCDYKVIQENKEEYFHVQFSTIQNQQGFQVGFIVTFSNITERVVLQKKLQHLASIDGLTGVLNRTFFMQKAQAQFLKFQQHGGRACIIMFDVDRFKSANDTLGHEAGAAV</sequence>
<evidence type="ECO:0000259" key="2">
    <source>
        <dbReference type="PROSITE" id="PS50113"/>
    </source>
</evidence>
<dbReference type="Proteomes" id="UP000250174">
    <property type="component" value="Unassembled WGS sequence"/>
</dbReference>
<evidence type="ECO:0008006" key="6">
    <source>
        <dbReference type="Google" id="ProtNLM"/>
    </source>
</evidence>
<dbReference type="EMBL" id="LVYK01000059">
    <property type="protein sequence ID" value="RAS72034.1"/>
    <property type="molecule type" value="Genomic_DNA"/>
</dbReference>
<feature type="transmembrane region" description="Helical" evidence="1">
    <location>
        <begin position="112"/>
        <end position="131"/>
    </location>
</feature>
<name>A0AAX1Q2V6_9BACI</name>
<dbReference type="InterPro" id="IPR031621">
    <property type="entry name" value="HisKA_7TM"/>
</dbReference>
<evidence type="ECO:0000313" key="5">
    <source>
        <dbReference type="Proteomes" id="UP000250174"/>
    </source>
</evidence>
<feature type="transmembrane region" description="Helical" evidence="1">
    <location>
        <begin position="151"/>
        <end position="171"/>
    </location>
</feature>
<dbReference type="InterPro" id="IPR000160">
    <property type="entry name" value="GGDEF_dom"/>
</dbReference>
<evidence type="ECO:0000259" key="3">
    <source>
        <dbReference type="PROSITE" id="PS50887"/>
    </source>
</evidence>
<dbReference type="InterPro" id="IPR043128">
    <property type="entry name" value="Rev_trsase/Diguanyl_cyclase"/>
</dbReference>
<dbReference type="PANTHER" id="PTHR46663">
    <property type="entry name" value="DIGUANYLATE CYCLASE DGCT-RELATED"/>
    <property type="match status" value="1"/>
</dbReference>
<keyword evidence="1" id="KW-0812">Transmembrane</keyword>
<feature type="transmembrane region" description="Helical" evidence="1">
    <location>
        <begin position="37"/>
        <end position="54"/>
    </location>
</feature>
<dbReference type="PANTHER" id="PTHR46663:SF4">
    <property type="entry name" value="DIGUANYLATE CYCLASE DGCT-RELATED"/>
    <property type="match status" value="1"/>
</dbReference>
<dbReference type="InterPro" id="IPR052163">
    <property type="entry name" value="DGC-Regulatory_Protein"/>
</dbReference>
<dbReference type="SUPFAM" id="SSF55073">
    <property type="entry name" value="Nucleotide cyclase"/>
    <property type="match status" value="1"/>
</dbReference>
<accession>A0AAX1Q2V6</accession>
<dbReference type="SUPFAM" id="SSF55785">
    <property type="entry name" value="PYP-like sensor domain (PAS domain)"/>
    <property type="match status" value="1"/>
</dbReference>
<dbReference type="InterPro" id="IPR035965">
    <property type="entry name" value="PAS-like_dom_sf"/>
</dbReference>
<feature type="transmembrane region" description="Helical" evidence="1">
    <location>
        <begin position="12"/>
        <end position="30"/>
    </location>
</feature>
<evidence type="ECO:0000313" key="4">
    <source>
        <dbReference type="EMBL" id="RAS72034.1"/>
    </source>
</evidence>
<dbReference type="InterPro" id="IPR000700">
    <property type="entry name" value="PAS-assoc_C"/>
</dbReference>
<keyword evidence="1" id="KW-0472">Membrane</keyword>
<dbReference type="PROSITE" id="PS50887">
    <property type="entry name" value="GGDEF"/>
    <property type="match status" value="1"/>
</dbReference>
<dbReference type="AlphaFoldDB" id="A0AAX1Q2V6"/>
<dbReference type="PROSITE" id="PS50113">
    <property type="entry name" value="PAC"/>
    <property type="match status" value="1"/>
</dbReference>
<dbReference type="Pfam" id="PF00990">
    <property type="entry name" value="GGDEF"/>
    <property type="match status" value="1"/>
</dbReference>
<gene>
    <name evidence="4" type="ORF">A3864_23425</name>
</gene>
<proteinExistence type="predicted"/>
<dbReference type="Gene3D" id="3.30.450.20">
    <property type="entry name" value="PAS domain"/>
    <property type="match status" value="1"/>
</dbReference>
<reference evidence="4 5" key="1">
    <citation type="submission" date="2016-03" db="EMBL/GenBank/DDBJ databases">
        <title>Comparison of Bacillus endophyticus and B. anthracis characteristics using whole genome sequence analysis and microbiological techniques.</title>
        <authorList>
            <person name="Lekota K.E."/>
            <person name="Mafofo J."/>
            <person name="Rees J."/>
            <person name="Muchadeyi F.C."/>
            <person name="Madoroba E."/>
            <person name="Van Heerden H."/>
        </authorList>
    </citation>
    <scope>NUCLEOTIDE SEQUENCE [LARGE SCALE GENOMIC DNA]</scope>
    <source>
        <strain evidence="4 5">3631_10C</strain>
    </source>
</reference>
<dbReference type="Pfam" id="PF16927">
    <property type="entry name" value="HisKA_7TM"/>
    <property type="match status" value="1"/>
</dbReference>
<dbReference type="NCBIfam" id="TIGR00254">
    <property type="entry name" value="GGDEF"/>
    <property type="match status" value="1"/>
</dbReference>
<evidence type="ECO:0000256" key="1">
    <source>
        <dbReference type="SAM" id="Phobius"/>
    </source>
</evidence>
<keyword evidence="1" id="KW-1133">Transmembrane helix</keyword>
<feature type="domain" description="PAC" evidence="2">
    <location>
        <begin position="236"/>
        <end position="287"/>
    </location>
</feature>